<evidence type="ECO:0000256" key="3">
    <source>
        <dbReference type="ARBA" id="ARBA00022989"/>
    </source>
</evidence>
<organism evidence="7 8">
    <name type="scientific">Ponticoccus litoralis</name>
    <dbReference type="NCBI Taxonomy" id="422297"/>
    <lineage>
        <taxon>Bacteria</taxon>
        <taxon>Pseudomonadati</taxon>
        <taxon>Pseudomonadota</taxon>
        <taxon>Alphaproteobacteria</taxon>
        <taxon>Rhodobacterales</taxon>
        <taxon>Roseobacteraceae</taxon>
        <taxon>Ponticoccus</taxon>
    </lineage>
</organism>
<keyword evidence="4 5" id="KW-0472">Membrane</keyword>
<gene>
    <name evidence="7" type="ORF">ABFB10_08875</name>
</gene>
<comment type="caution">
    <text evidence="7">The sequence shown here is derived from an EMBL/GenBank/DDBJ whole genome shotgun (WGS) entry which is preliminary data.</text>
</comment>
<dbReference type="Gene3D" id="1.25.40.10">
    <property type="entry name" value="Tetratricopeptide repeat domain"/>
    <property type="match status" value="1"/>
</dbReference>
<name>A0AAW9S8K5_9RHOB</name>
<accession>A0AAW9S8K5</accession>
<dbReference type="InterPro" id="IPR016982">
    <property type="entry name" value="Mms48"/>
</dbReference>
<keyword evidence="8" id="KW-1185">Reference proteome</keyword>
<evidence type="ECO:0000256" key="5">
    <source>
        <dbReference type="SAM" id="Phobius"/>
    </source>
</evidence>
<dbReference type="EMBL" id="JBDNCH010000002">
    <property type="protein sequence ID" value="MEN9061134.1"/>
    <property type="molecule type" value="Genomic_DNA"/>
</dbReference>
<dbReference type="InterPro" id="IPR011990">
    <property type="entry name" value="TPR-like_helical_dom_sf"/>
</dbReference>
<keyword evidence="3 5" id="KW-1133">Transmembrane helix</keyword>
<evidence type="ECO:0000259" key="6">
    <source>
        <dbReference type="Pfam" id="PF07219"/>
    </source>
</evidence>
<keyword evidence="2 5" id="KW-0812">Transmembrane</keyword>
<evidence type="ECO:0000256" key="4">
    <source>
        <dbReference type="ARBA" id="ARBA00023136"/>
    </source>
</evidence>
<evidence type="ECO:0000313" key="7">
    <source>
        <dbReference type="EMBL" id="MEN9061134.1"/>
    </source>
</evidence>
<dbReference type="Pfam" id="PF07219">
    <property type="entry name" value="HemY_N"/>
    <property type="match status" value="1"/>
</dbReference>
<dbReference type="SUPFAM" id="SSF48452">
    <property type="entry name" value="TPR-like"/>
    <property type="match status" value="1"/>
</dbReference>
<protein>
    <submittedName>
        <fullName evidence="7">Heme biosynthesis HemY N-terminal domain-containing protein</fullName>
    </submittedName>
</protein>
<proteinExistence type="predicted"/>
<dbReference type="AlphaFoldDB" id="A0AAW9S8K5"/>
<evidence type="ECO:0000313" key="8">
    <source>
        <dbReference type="Proteomes" id="UP001428774"/>
    </source>
</evidence>
<sequence>MLWSLTKIVVFVALVGALTLGAGYLMESSGGLQITVAGMEFTLGPLQSVIAAILLVVAVWLVFKLFGLLIAVLKFINGDETSLSRYFDRNREKKGYQALSEGLMALASGEGRLAIAKAQRAEKYLQKPELTDLVAAQAAEMAGDHRKAEETYKRLLKNENTRFVGVRGIMKQKLAAGDTDTALQLAERAFALKPKHTEVQDTLLQLQAQKHDWAGARKTLTAKLKHGSLPRDVYKRRDAVLALSAATEIDDAEASGKAAEQAIEANRNSPDLIPAAAMAAEGYIAQDRKRNAVRVIKKAWESHPHPDLAAAFAAIEPNETPDERVKRFAHLTRINPEHRETKLLRAELNLAAEHFPEARRALGDLAQTDPDARVLAIMAAIEKGEGASDAVVRGWLAKALTAPRGPQWVCDNCNTIHAEWTPICTNCQAFDTLSWKTPPQAEVVLPAGANMLPLLVGSGADETAPVPVEENEVPGVIEVETADPGADTVAAPAAPVAEDAEIVEDEPQARTAAK</sequence>
<dbReference type="Proteomes" id="UP001428774">
    <property type="component" value="Unassembled WGS sequence"/>
</dbReference>
<feature type="domain" description="HemY N-terminal" evidence="6">
    <location>
        <begin position="30"/>
        <end position="143"/>
    </location>
</feature>
<dbReference type="InterPro" id="IPR010817">
    <property type="entry name" value="HemY_N"/>
</dbReference>
<comment type="subcellular location">
    <subcellularLocation>
        <location evidence="1">Membrane</location>
    </subcellularLocation>
</comment>
<evidence type="ECO:0000256" key="1">
    <source>
        <dbReference type="ARBA" id="ARBA00004370"/>
    </source>
</evidence>
<dbReference type="PIRSF" id="PIRSF031802">
    <property type="entry name" value="UCP031802"/>
    <property type="match status" value="1"/>
</dbReference>
<dbReference type="GO" id="GO:0016020">
    <property type="term" value="C:membrane"/>
    <property type="evidence" value="ECO:0007669"/>
    <property type="project" value="UniProtKB-SubCell"/>
</dbReference>
<evidence type="ECO:0000256" key="2">
    <source>
        <dbReference type="ARBA" id="ARBA00022692"/>
    </source>
</evidence>
<reference evidence="7 8" key="1">
    <citation type="submission" date="2024-05" db="EMBL/GenBank/DDBJ databases">
        <title>Genome sequence of Ponticoccus litoralis KCCM 90028.</title>
        <authorList>
            <person name="Kim J.M."/>
            <person name="Lee J.K."/>
            <person name="Choi B.J."/>
            <person name="Bayburt H."/>
            <person name="Baek J.H."/>
            <person name="Jeon C.O."/>
        </authorList>
    </citation>
    <scope>NUCLEOTIDE SEQUENCE [LARGE SCALE GENOMIC DNA]</scope>
    <source>
        <strain evidence="7 8">KCCM 90028</strain>
    </source>
</reference>
<dbReference type="RefSeq" id="WP_347166233.1">
    <property type="nucleotide sequence ID" value="NZ_JBDNCH010000002.1"/>
</dbReference>
<feature type="transmembrane region" description="Helical" evidence="5">
    <location>
        <begin position="49"/>
        <end position="76"/>
    </location>
</feature>